<gene>
    <name evidence="3" type="ORF">CLV63_1304</name>
</gene>
<dbReference type="SUPFAM" id="SSF51294">
    <property type="entry name" value="Hedgehog/intein (Hint) domain"/>
    <property type="match status" value="1"/>
</dbReference>
<evidence type="ECO:0000313" key="4">
    <source>
        <dbReference type="Proteomes" id="UP000240542"/>
    </source>
</evidence>
<dbReference type="AlphaFoldDB" id="A0A2P8CSW7"/>
<dbReference type="InterPro" id="IPR006141">
    <property type="entry name" value="Intein_N"/>
</dbReference>
<proteinExistence type="predicted"/>
<dbReference type="Proteomes" id="UP000240542">
    <property type="component" value="Unassembled WGS sequence"/>
</dbReference>
<dbReference type="InterPro" id="IPR036844">
    <property type="entry name" value="Hint_dom_sf"/>
</dbReference>
<feature type="compositionally biased region" description="Basic and acidic residues" evidence="1">
    <location>
        <begin position="218"/>
        <end position="245"/>
    </location>
</feature>
<dbReference type="Pfam" id="PF07591">
    <property type="entry name" value="PT-HINT"/>
    <property type="match status" value="1"/>
</dbReference>
<dbReference type="NCBIfam" id="TIGR01443">
    <property type="entry name" value="intein_Cterm"/>
    <property type="match status" value="1"/>
</dbReference>
<dbReference type="SMART" id="SM00306">
    <property type="entry name" value="HintN"/>
    <property type="match status" value="1"/>
</dbReference>
<accession>A0A2P8CSW7</accession>
<dbReference type="EMBL" id="PYGA01000030">
    <property type="protein sequence ID" value="PSK88042.1"/>
    <property type="molecule type" value="Genomic_DNA"/>
</dbReference>
<feature type="domain" description="Hint" evidence="2">
    <location>
        <begin position="254"/>
        <end position="355"/>
    </location>
</feature>
<dbReference type="InterPro" id="IPR030934">
    <property type="entry name" value="Intein_C"/>
</dbReference>
<dbReference type="RefSeq" id="WP_211301527.1">
    <property type="nucleotide sequence ID" value="NZ_PYGA01000030.1"/>
</dbReference>
<feature type="region of interest" description="Disordered" evidence="1">
    <location>
        <begin position="218"/>
        <end position="265"/>
    </location>
</feature>
<feature type="region of interest" description="Disordered" evidence="1">
    <location>
        <begin position="473"/>
        <end position="494"/>
    </location>
</feature>
<dbReference type="GO" id="GO:0016539">
    <property type="term" value="P:intein-mediated protein splicing"/>
    <property type="evidence" value="ECO:0007669"/>
    <property type="project" value="InterPro"/>
</dbReference>
<reference evidence="3 4" key="1">
    <citation type="submission" date="2018-03" db="EMBL/GenBank/DDBJ databases">
        <title>Genomic Encyclopedia of Archaeal and Bacterial Type Strains, Phase II (KMG-II): from individual species to whole genera.</title>
        <authorList>
            <person name="Goeker M."/>
        </authorList>
    </citation>
    <scope>NUCLEOTIDE SEQUENCE [LARGE SCALE GENOMIC DNA]</scope>
    <source>
        <strain evidence="3 4">DSM 45312</strain>
    </source>
</reference>
<organism evidence="3 4">
    <name type="scientific">Murinocardiopsis flavida</name>
    <dbReference type="NCBI Taxonomy" id="645275"/>
    <lineage>
        <taxon>Bacteria</taxon>
        <taxon>Bacillati</taxon>
        <taxon>Actinomycetota</taxon>
        <taxon>Actinomycetes</taxon>
        <taxon>Streptosporangiales</taxon>
        <taxon>Nocardiopsidaceae</taxon>
        <taxon>Murinocardiopsis</taxon>
    </lineage>
</organism>
<dbReference type="Gene3D" id="2.170.16.10">
    <property type="entry name" value="Hedgehog/Intein (Hint) domain"/>
    <property type="match status" value="1"/>
</dbReference>
<keyword evidence="4" id="KW-1185">Reference proteome</keyword>
<protein>
    <submittedName>
        <fullName evidence="3">Intein/intein</fullName>
    </submittedName>
</protein>
<feature type="region of interest" description="Disordered" evidence="1">
    <location>
        <begin position="58"/>
        <end position="113"/>
    </location>
</feature>
<evidence type="ECO:0000313" key="3">
    <source>
        <dbReference type="EMBL" id="PSK88042.1"/>
    </source>
</evidence>
<dbReference type="PROSITE" id="PS50817">
    <property type="entry name" value="INTEIN_N_TER"/>
    <property type="match status" value="1"/>
</dbReference>
<dbReference type="InterPro" id="IPR003587">
    <property type="entry name" value="Hint_dom_N"/>
</dbReference>
<evidence type="ECO:0000259" key="2">
    <source>
        <dbReference type="SMART" id="SM00306"/>
    </source>
</evidence>
<comment type="caution">
    <text evidence="3">The sequence shown here is derived from an EMBL/GenBank/DDBJ whole genome shotgun (WGS) entry which is preliminary data.</text>
</comment>
<evidence type="ECO:0000256" key="1">
    <source>
        <dbReference type="SAM" id="MobiDB-lite"/>
    </source>
</evidence>
<dbReference type="CDD" id="cd00081">
    <property type="entry name" value="Hint"/>
    <property type="match status" value="1"/>
</dbReference>
<sequence length="494" mass="52685">MRWSWRADSGAGTLEYGALVALAAALVAALIGSGVPSQVTPAVTAAVCDLYDAGHCADRDGGSGEPGGEPGGEPSGAPGDGPGEGGPGDSDGSGDPQDGVQEAGTGPGSDPELEQQIKDAQEKYDDLLKEHDEKKGEAGDIDEELMDLLKELIGWNDAKKCFTEGDILACLETAITALPWGKALKFVSKIPKAYKLFDKWRKGTKAYDKIKGQLDRQKKKLDDLKKKRDQQKKDPDKNGDKDRPKSCPTRAPAPNSFAPGTPVLLADGSTAPIEDIRVGDEVHAFDPSTGEEGPRPVTDLIRGSGEKTLVDITVIGGGSTGTITATGGHPFWDPESAEWAAAEELATGTVLRTDTGDWARVTGAEVRSAPQRVYNLTVADLHTYYVRAGAVEPVLVHNSNADPCGPPLKSLHPDSSLDKSSLDFWKKKDTDEIVASLRPGAEESLKVKPDGTIMNGNTRIAVLRERGYDIDSLPREPYGGKKPMTDEDFWDMDQ</sequence>
<feature type="compositionally biased region" description="Gly residues" evidence="1">
    <location>
        <begin position="63"/>
        <end position="91"/>
    </location>
</feature>
<dbReference type="PROSITE" id="PS50818">
    <property type="entry name" value="INTEIN_C_TER"/>
    <property type="match status" value="1"/>
</dbReference>
<name>A0A2P8CSW7_9ACTN</name>